<proteinExistence type="inferred from homology"/>
<keyword evidence="4" id="KW-0472">Membrane</keyword>
<dbReference type="EMBL" id="BSNI01000002">
    <property type="protein sequence ID" value="GLQ17553.1"/>
    <property type="molecule type" value="Genomic_DNA"/>
</dbReference>
<keyword evidence="2" id="KW-0175">Coiled coil</keyword>
<dbReference type="PANTHER" id="PTHR30469:SF15">
    <property type="entry name" value="HLYD FAMILY OF SECRETION PROTEINS"/>
    <property type="match status" value="1"/>
</dbReference>
<dbReference type="Pfam" id="PF25917">
    <property type="entry name" value="BSH_RND"/>
    <property type="match status" value="1"/>
</dbReference>
<feature type="transmembrane region" description="Helical" evidence="4">
    <location>
        <begin position="31"/>
        <end position="52"/>
    </location>
</feature>
<dbReference type="Gene3D" id="1.10.287.470">
    <property type="entry name" value="Helix hairpin bin"/>
    <property type="match status" value="1"/>
</dbReference>
<evidence type="ECO:0000259" key="5">
    <source>
        <dbReference type="Pfam" id="PF25917"/>
    </source>
</evidence>
<evidence type="ECO:0000256" key="2">
    <source>
        <dbReference type="SAM" id="Coils"/>
    </source>
</evidence>
<feature type="coiled-coil region" evidence="2">
    <location>
        <begin position="141"/>
        <end position="175"/>
    </location>
</feature>
<dbReference type="Proteomes" id="UP001161405">
    <property type="component" value="Unassembled WGS sequence"/>
</dbReference>
<dbReference type="PANTHER" id="PTHR30469">
    <property type="entry name" value="MULTIDRUG RESISTANCE PROTEIN MDTA"/>
    <property type="match status" value="1"/>
</dbReference>
<feature type="compositionally biased region" description="Low complexity" evidence="3">
    <location>
        <begin position="485"/>
        <end position="499"/>
    </location>
</feature>
<dbReference type="Gene3D" id="2.40.30.170">
    <property type="match status" value="1"/>
</dbReference>
<feature type="compositionally biased region" description="Basic and acidic residues" evidence="3">
    <location>
        <begin position="465"/>
        <end position="476"/>
    </location>
</feature>
<protein>
    <recommendedName>
        <fullName evidence="5">Multidrug resistance protein MdtA-like barrel-sandwich hybrid domain-containing protein</fullName>
    </recommendedName>
</protein>
<dbReference type="InterPro" id="IPR058625">
    <property type="entry name" value="MdtA-like_BSH"/>
</dbReference>
<comment type="caution">
    <text evidence="6">The sequence shown here is derived from an EMBL/GenBank/DDBJ whole genome shotgun (WGS) entry which is preliminary data.</text>
</comment>
<organism evidence="6 7">
    <name type="scientific">Maritalea porphyrae</name>
    <dbReference type="NCBI Taxonomy" id="880732"/>
    <lineage>
        <taxon>Bacteria</taxon>
        <taxon>Pseudomonadati</taxon>
        <taxon>Pseudomonadota</taxon>
        <taxon>Alphaproteobacteria</taxon>
        <taxon>Hyphomicrobiales</taxon>
        <taxon>Devosiaceae</taxon>
        <taxon>Maritalea</taxon>
    </lineage>
</organism>
<feature type="domain" description="Multidrug resistance protein MdtA-like barrel-sandwich hybrid" evidence="5">
    <location>
        <begin position="99"/>
        <end position="277"/>
    </location>
</feature>
<keyword evidence="7" id="KW-1185">Reference proteome</keyword>
<dbReference type="SUPFAM" id="SSF111369">
    <property type="entry name" value="HlyD-like secretion proteins"/>
    <property type="match status" value="1"/>
</dbReference>
<evidence type="ECO:0000256" key="4">
    <source>
        <dbReference type="SAM" id="Phobius"/>
    </source>
</evidence>
<name>A0ABQ5UQL1_9HYPH</name>
<dbReference type="InterPro" id="IPR006143">
    <property type="entry name" value="RND_pump_MFP"/>
</dbReference>
<evidence type="ECO:0000256" key="1">
    <source>
        <dbReference type="ARBA" id="ARBA00009477"/>
    </source>
</evidence>
<feature type="region of interest" description="Disordered" evidence="3">
    <location>
        <begin position="440"/>
        <end position="510"/>
    </location>
</feature>
<dbReference type="RefSeq" id="WP_284363787.1">
    <property type="nucleotide sequence ID" value="NZ_BSNI01000002.1"/>
</dbReference>
<keyword evidence="4" id="KW-1133">Transmembrane helix</keyword>
<evidence type="ECO:0000256" key="3">
    <source>
        <dbReference type="SAM" id="MobiDB-lite"/>
    </source>
</evidence>
<evidence type="ECO:0000313" key="6">
    <source>
        <dbReference type="EMBL" id="GLQ17553.1"/>
    </source>
</evidence>
<comment type="similarity">
    <text evidence="1">Belongs to the membrane fusion protein (MFP) (TC 8.A.1) family.</text>
</comment>
<dbReference type="Gene3D" id="2.40.420.20">
    <property type="match status" value="1"/>
</dbReference>
<reference evidence="6" key="1">
    <citation type="journal article" date="2014" name="Int. J. Syst. Evol. Microbiol.">
        <title>Complete genome of a new Firmicutes species belonging to the dominant human colonic microbiota ('Ruminococcus bicirculans') reveals two chromosomes and a selective capacity to utilize plant glucans.</title>
        <authorList>
            <consortium name="NISC Comparative Sequencing Program"/>
            <person name="Wegmann U."/>
            <person name="Louis P."/>
            <person name="Goesmann A."/>
            <person name="Henrissat B."/>
            <person name="Duncan S.H."/>
            <person name="Flint H.J."/>
        </authorList>
    </citation>
    <scope>NUCLEOTIDE SEQUENCE</scope>
    <source>
        <strain evidence="6">NBRC 107169</strain>
    </source>
</reference>
<dbReference type="Gene3D" id="2.40.50.100">
    <property type="match status" value="1"/>
</dbReference>
<evidence type="ECO:0000313" key="7">
    <source>
        <dbReference type="Proteomes" id="UP001161405"/>
    </source>
</evidence>
<feature type="region of interest" description="Disordered" evidence="3">
    <location>
        <begin position="1"/>
        <end position="24"/>
    </location>
</feature>
<dbReference type="NCBIfam" id="TIGR01730">
    <property type="entry name" value="RND_mfp"/>
    <property type="match status" value="1"/>
</dbReference>
<sequence length="510" mass="55703">MDGPVEMLHKTGNQEAETDGTPKPKRRRVSIFGILFRVVLAIAIFVGAGFYAQVMIADKPEPPKREPRERTFTVQSFPAQYANYQPSLTYFGEVIAARSLDVRSQVAGKVVQLADNLAVGGSVAEGELLATIDDFTYRGALTEAEASLAEAKFSLAEAKERLNIENANLEFTRSQYDLSVRDLERAKSLLEGGSITQKTVDDRELLVSQRQQAVIQRESNIVIQQAQVDRQEASLERIEWQVERAQRNLDDTKIFAPFDGIITANNIEEGRVISNNEVLVSLYETSALEVRFTMSDQQYGQLVADGLIGREISLEWEVEPQPILAKAVVSRVGAQVDATKGGVEVFATIKGDDNTQLRPGTFVKIAVPGLSFENVLRVPESAVYDNSYIYVDIEGRMAQRNVEIVARDGDHLLISARIRPETSIITTRIAQAGEGVAIINEGEPAPSPFTRPNAGDRQQGGQQGDEGRPNAGERGEGANAGQGNGERNPNRPNRRPNNGTGSGIATTPGN</sequence>
<accession>A0ABQ5UQL1</accession>
<gene>
    <name evidence="6" type="ORF">GCM10007879_18020</name>
</gene>
<keyword evidence="4" id="KW-0812">Transmembrane</keyword>
<reference evidence="6" key="2">
    <citation type="submission" date="2023-01" db="EMBL/GenBank/DDBJ databases">
        <title>Draft genome sequence of Maritalea porphyrae strain NBRC 107169.</title>
        <authorList>
            <person name="Sun Q."/>
            <person name="Mori K."/>
        </authorList>
    </citation>
    <scope>NUCLEOTIDE SEQUENCE</scope>
    <source>
        <strain evidence="6">NBRC 107169</strain>
    </source>
</reference>